<keyword evidence="11 12" id="KW-0472">Membrane</keyword>
<evidence type="ECO:0000256" key="7">
    <source>
        <dbReference type="ARBA" id="ARBA00022741"/>
    </source>
</evidence>
<evidence type="ECO:0000256" key="1">
    <source>
        <dbReference type="ARBA" id="ARBA00000085"/>
    </source>
</evidence>
<proteinExistence type="predicted"/>
<feature type="transmembrane region" description="Helical" evidence="12">
    <location>
        <begin position="242"/>
        <end position="264"/>
    </location>
</feature>
<evidence type="ECO:0000256" key="9">
    <source>
        <dbReference type="ARBA" id="ARBA00022840"/>
    </source>
</evidence>
<keyword evidence="12" id="KW-0812">Transmembrane</keyword>
<dbReference type="SUPFAM" id="SSF55874">
    <property type="entry name" value="ATPase domain of HSP90 chaperone/DNA topoisomerase II/histidine kinase"/>
    <property type="match status" value="1"/>
</dbReference>
<dbReference type="PROSITE" id="PS50885">
    <property type="entry name" value="HAMP"/>
    <property type="match status" value="1"/>
</dbReference>
<dbReference type="PROSITE" id="PS50109">
    <property type="entry name" value="HIS_KIN"/>
    <property type="match status" value="1"/>
</dbReference>
<dbReference type="Pfam" id="PF02518">
    <property type="entry name" value="HATPase_c"/>
    <property type="match status" value="1"/>
</dbReference>
<feature type="domain" description="Histidine kinase" evidence="13">
    <location>
        <begin position="425"/>
        <end position="537"/>
    </location>
</feature>
<keyword evidence="8 15" id="KW-0418">Kinase</keyword>
<accession>A0A8J3EX99</accession>
<comment type="caution">
    <text evidence="15">The sequence shown here is derived from an EMBL/GenBank/DDBJ whole genome shotgun (WGS) entry which is preliminary data.</text>
</comment>
<evidence type="ECO:0000256" key="2">
    <source>
        <dbReference type="ARBA" id="ARBA00004651"/>
    </source>
</evidence>
<dbReference type="GO" id="GO:0005524">
    <property type="term" value="F:ATP binding"/>
    <property type="evidence" value="ECO:0007669"/>
    <property type="project" value="UniProtKB-KW"/>
</dbReference>
<dbReference type="InterPro" id="IPR005467">
    <property type="entry name" value="His_kinase_dom"/>
</dbReference>
<reference evidence="16" key="1">
    <citation type="journal article" date="2019" name="Int. J. Syst. Evol. Microbiol.">
        <title>The Global Catalogue of Microorganisms (GCM) 10K type strain sequencing project: providing services to taxonomists for standard genome sequencing and annotation.</title>
        <authorList>
            <consortium name="The Broad Institute Genomics Platform"/>
            <consortium name="The Broad Institute Genome Sequencing Center for Infectious Disease"/>
            <person name="Wu L."/>
            <person name="Ma J."/>
        </authorList>
    </citation>
    <scope>NUCLEOTIDE SEQUENCE [LARGE SCALE GENOMIC DNA]</scope>
    <source>
        <strain evidence="16">CGMCC 1.14993</strain>
    </source>
</reference>
<dbReference type="PANTHER" id="PTHR34220:SF7">
    <property type="entry name" value="SENSOR HISTIDINE KINASE YPDA"/>
    <property type="match status" value="1"/>
</dbReference>
<keyword evidence="4" id="KW-1003">Cell membrane</keyword>
<evidence type="ECO:0000259" key="14">
    <source>
        <dbReference type="PROSITE" id="PS50885"/>
    </source>
</evidence>
<dbReference type="InterPro" id="IPR003594">
    <property type="entry name" value="HATPase_dom"/>
</dbReference>
<evidence type="ECO:0000256" key="5">
    <source>
        <dbReference type="ARBA" id="ARBA00022553"/>
    </source>
</evidence>
<evidence type="ECO:0000256" key="6">
    <source>
        <dbReference type="ARBA" id="ARBA00022679"/>
    </source>
</evidence>
<dbReference type="GO" id="GO:0000155">
    <property type="term" value="F:phosphorelay sensor kinase activity"/>
    <property type="evidence" value="ECO:0007669"/>
    <property type="project" value="InterPro"/>
</dbReference>
<comment type="catalytic activity">
    <reaction evidence="1">
        <text>ATP + protein L-histidine = ADP + protein N-phospho-L-histidine.</text>
        <dbReference type="EC" id="2.7.13.3"/>
    </reaction>
</comment>
<evidence type="ECO:0000256" key="11">
    <source>
        <dbReference type="ARBA" id="ARBA00023136"/>
    </source>
</evidence>
<sequence>MKDTTEKQIKQTAIEANGRMETLYKQIDTLSNQLMTNGTVQQILLGLKNGESVDFSKRQSLIRVINNFLAYSNGISSFELYSSEGERIYPFGDKKLSTVIDKKWVNLAESEKGKLVWVGKDPKNSNYSYAIRRVSLMDRWFSNGGYLVVKIANSYFQVEESNFNPDEKGYMMLLDRDLTPITDHYGINIQNILLEGYETIKVNKTDYMIVKQPSSKTGWTLVILKPTSFLKERVSTVRQATLFSGAIGFIIFLVFSIILATMITRPIKKLTNTMKNAKMDELKINTESASSLEIIELNKTYNQMVENTNHLIQVVYEKELLRSQTELKALQAQIDPHFLYNTLNALYWSLDEKGEEELAEIVIAMSGLFRYTIGNEKSGEWVTIKAALEHIERYLQIMKMRLGKRLMSEIIVTPDLLDIKIPKLLIQPLVENAIMHGIENNRGQGSVIVKIQRIANTSNILVTVEDNGPGIEQDTLETLNLAIKNDNVSSFKGMGMALTNVNKRIKLYYDHYDLKGIRLKSEVGKGTMVIFEIPDKGGE</sequence>
<keyword evidence="6" id="KW-0808">Transferase</keyword>
<dbReference type="SMART" id="SM00387">
    <property type="entry name" value="HATPase_c"/>
    <property type="match status" value="1"/>
</dbReference>
<dbReference type="InterPro" id="IPR004358">
    <property type="entry name" value="Sig_transdc_His_kin-like_C"/>
</dbReference>
<dbReference type="Proteomes" id="UP000626244">
    <property type="component" value="Unassembled WGS sequence"/>
</dbReference>
<keyword evidence="7" id="KW-0547">Nucleotide-binding</keyword>
<dbReference type="AlphaFoldDB" id="A0A8J3EX99"/>
<evidence type="ECO:0000256" key="8">
    <source>
        <dbReference type="ARBA" id="ARBA00022777"/>
    </source>
</evidence>
<gene>
    <name evidence="15" type="primary">yesM</name>
    <name evidence="15" type="ORF">GCM10007380_13820</name>
</gene>
<evidence type="ECO:0000256" key="3">
    <source>
        <dbReference type="ARBA" id="ARBA00012438"/>
    </source>
</evidence>
<keyword evidence="5" id="KW-0597">Phosphoprotein</keyword>
<evidence type="ECO:0000259" key="13">
    <source>
        <dbReference type="PROSITE" id="PS50109"/>
    </source>
</evidence>
<dbReference type="InterPro" id="IPR010559">
    <property type="entry name" value="Sig_transdc_His_kin_internal"/>
</dbReference>
<dbReference type="Pfam" id="PF06580">
    <property type="entry name" value="His_kinase"/>
    <property type="match status" value="1"/>
</dbReference>
<dbReference type="PRINTS" id="PR00344">
    <property type="entry name" value="BCTRLSENSOR"/>
</dbReference>
<dbReference type="GO" id="GO:0005886">
    <property type="term" value="C:plasma membrane"/>
    <property type="evidence" value="ECO:0007669"/>
    <property type="project" value="UniProtKB-SubCell"/>
</dbReference>
<dbReference type="InterPro" id="IPR050640">
    <property type="entry name" value="Bact_2-comp_sensor_kinase"/>
</dbReference>
<keyword evidence="9" id="KW-0067">ATP-binding</keyword>
<dbReference type="PANTHER" id="PTHR34220">
    <property type="entry name" value="SENSOR HISTIDINE KINASE YPDA"/>
    <property type="match status" value="1"/>
</dbReference>
<name>A0A8J3EX99_9BACI</name>
<evidence type="ECO:0000256" key="12">
    <source>
        <dbReference type="SAM" id="Phobius"/>
    </source>
</evidence>
<evidence type="ECO:0000313" key="15">
    <source>
        <dbReference type="EMBL" id="GGI12619.1"/>
    </source>
</evidence>
<dbReference type="EMBL" id="BMHB01000001">
    <property type="protein sequence ID" value="GGI12619.1"/>
    <property type="molecule type" value="Genomic_DNA"/>
</dbReference>
<evidence type="ECO:0000256" key="4">
    <source>
        <dbReference type="ARBA" id="ARBA00022475"/>
    </source>
</evidence>
<keyword evidence="12" id="KW-1133">Transmembrane helix</keyword>
<organism evidence="15 16">
    <name type="scientific">Gottfriedia solisilvae</name>
    <dbReference type="NCBI Taxonomy" id="1516104"/>
    <lineage>
        <taxon>Bacteria</taxon>
        <taxon>Bacillati</taxon>
        <taxon>Bacillota</taxon>
        <taxon>Bacilli</taxon>
        <taxon>Bacillales</taxon>
        <taxon>Bacillaceae</taxon>
        <taxon>Gottfriedia</taxon>
    </lineage>
</organism>
<dbReference type="EC" id="2.7.13.3" evidence="3"/>
<dbReference type="Gene3D" id="6.10.340.10">
    <property type="match status" value="1"/>
</dbReference>
<dbReference type="InterPro" id="IPR003660">
    <property type="entry name" value="HAMP_dom"/>
</dbReference>
<dbReference type="InterPro" id="IPR036890">
    <property type="entry name" value="HATPase_C_sf"/>
</dbReference>
<keyword evidence="10" id="KW-0902">Two-component regulatory system</keyword>
<comment type="subcellular location">
    <subcellularLocation>
        <location evidence="2">Cell membrane</location>
        <topology evidence="2">Multi-pass membrane protein</topology>
    </subcellularLocation>
</comment>
<dbReference type="Gene3D" id="3.30.565.10">
    <property type="entry name" value="Histidine kinase-like ATPase, C-terminal domain"/>
    <property type="match status" value="1"/>
</dbReference>
<evidence type="ECO:0000313" key="16">
    <source>
        <dbReference type="Proteomes" id="UP000626244"/>
    </source>
</evidence>
<protein>
    <recommendedName>
        <fullName evidence="3">histidine kinase</fullName>
        <ecNumber evidence="3">2.7.13.3</ecNumber>
    </recommendedName>
</protein>
<keyword evidence="16" id="KW-1185">Reference proteome</keyword>
<feature type="domain" description="HAMP" evidence="14">
    <location>
        <begin position="261"/>
        <end position="313"/>
    </location>
</feature>
<evidence type="ECO:0000256" key="10">
    <source>
        <dbReference type="ARBA" id="ARBA00023012"/>
    </source>
</evidence>